<organism evidence="1">
    <name type="scientific">marine sediment metagenome</name>
    <dbReference type="NCBI Taxonomy" id="412755"/>
    <lineage>
        <taxon>unclassified sequences</taxon>
        <taxon>metagenomes</taxon>
        <taxon>ecological metagenomes</taxon>
    </lineage>
</organism>
<evidence type="ECO:0008006" key="2">
    <source>
        <dbReference type="Google" id="ProtNLM"/>
    </source>
</evidence>
<gene>
    <name evidence="1" type="ORF">S01H1_59109</name>
</gene>
<name>X0W360_9ZZZZ</name>
<dbReference type="InterPro" id="IPR038282">
    <property type="entry name" value="DUF2267_sf"/>
</dbReference>
<dbReference type="Gene3D" id="1.10.490.110">
    <property type="entry name" value="Uncharacterized conserved protein DUF2267"/>
    <property type="match status" value="1"/>
</dbReference>
<protein>
    <recommendedName>
        <fullName evidence="2">DUF2267 domain-containing protein</fullName>
    </recommendedName>
</protein>
<dbReference type="Pfam" id="PF10025">
    <property type="entry name" value="DUF2267"/>
    <property type="match status" value="1"/>
</dbReference>
<accession>X0W360</accession>
<dbReference type="InterPro" id="IPR018727">
    <property type="entry name" value="DUF2267"/>
</dbReference>
<proteinExistence type="predicted"/>
<dbReference type="AlphaFoldDB" id="X0W360"/>
<evidence type="ECO:0000313" key="1">
    <source>
        <dbReference type="EMBL" id="GAG24965.1"/>
    </source>
</evidence>
<feature type="non-terminal residue" evidence="1">
    <location>
        <position position="1"/>
    </location>
</feature>
<dbReference type="EMBL" id="BARS01038644">
    <property type="protein sequence ID" value="GAG24965.1"/>
    <property type="molecule type" value="Genomic_DNA"/>
</dbReference>
<comment type="caution">
    <text evidence="1">The sequence shown here is derived from an EMBL/GenBank/DDBJ whole genome shotgun (WGS) entry which is preliminary data.</text>
</comment>
<sequence>TALSVLRAVLHELRDRLSVEEAADLSAQLPIIVRGIYFEGWVPARVPHKVRSKQKFLDEVTMRLLPNRIAPEPAVRDVFALIAHHCDPGEISDVIGQLPADIQELWPETARTFKQRAS</sequence>
<reference evidence="1" key="1">
    <citation type="journal article" date="2014" name="Front. Microbiol.">
        <title>High frequency of phylogenetically diverse reductive dehalogenase-homologous genes in deep subseafloor sedimentary metagenomes.</title>
        <authorList>
            <person name="Kawai M."/>
            <person name="Futagami T."/>
            <person name="Toyoda A."/>
            <person name="Takaki Y."/>
            <person name="Nishi S."/>
            <person name="Hori S."/>
            <person name="Arai W."/>
            <person name="Tsubouchi T."/>
            <person name="Morono Y."/>
            <person name="Uchiyama I."/>
            <person name="Ito T."/>
            <person name="Fujiyama A."/>
            <person name="Inagaki F."/>
            <person name="Takami H."/>
        </authorList>
    </citation>
    <scope>NUCLEOTIDE SEQUENCE</scope>
    <source>
        <strain evidence="1">Expedition CK06-06</strain>
    </source>
</reference>